<evidence type="ECO:0000313" key="3">
    <source>
        <dbReference type="EMBL" id="NYZ20390.1"/>
    </source>
</evidence>
<dbReference type="InterPro" id="IPR001789">
    <property type="entry name" value="Sig_transdc_resp-reg_receiver"/>
</dbReference>
<dbReference type="EMBL" id="JABFDB010000006">
    <property type="protein sequence ID" value="NYZ20390.1"/>
    <property type="molecule type" value="Genomic_DNA"/>
</dbReference>
<evidence type="ECO:0000256" key="1">
    <source>
        <dbReference type="PROSITE-ProRule" id="PRU00169"/>
    </source>
</evidence>
<feature type="domain" description="Response regulatory" evidence="2">
    <location>
        <begin position="17"/>
        <end position="126"/>
    </location>
</feature>
<gene>
    <name evidence="3" type="ORF">HND93_11755</name>
</gene>
<comment type="caution">
    <text evidence="1">Lacks conserved residue(s) required for the propagation of feature annotation.</text>
</comment>
<organism evidence="3 4">
    <name type="scientific">Azospirillum oleiclasticum</name>
    <dbReference type="NCBI Taxonomy" id="2735135"/>
    <lineage>
        <taxon>Bacteria</taxon>
        <taxon>Pseudomonadati</taxon>
        <taxon>Pseudomonadota</taxon>
        <taxon>Alphaproteobacteria</taxon>
        <taxon>Rhodospirillales</taxon>
        <taxon>Azospirillaceae</taxon>
        <taxon>Azospirillum</taxon>
    </lineage>
</organism>
<keyword evidence="4" id="KW-1185">Reference proteome</keyword>
<protein>
    <submittedName>
        <fullName evidence="3">Response regulator</fullName>
    </submittedName>
</protein>
<reference evidence="3 4" key="1">
    <citation type="submission" date="2020-05" db="EMBL/GenBank/DDBJ databases">
        <title>Azospirillum oleiclasticum sp. nov, a nitrogen-fixing and heavy crude oil-emulsifying bacterium isolated from the crude oil of Yumen Oilfield.</title>
        <authorList>
            <person name="Wu D."/>
            <person name="Cai M."/>
            <person name="Zhang X."/>
        </authorList>
    </citation>
    <scope>NUCLEOTIDE SEQUENCE [LARGE SCALE GENOMIC DNA]</scope>
    <source>
        <strain evidence="3 4">ROY-1-1-2</strain>
    </source>
</reference>
<accession>A0ABX2TCF7</accession>
<dbReference type="InterPro" id="IPR011006">
    <property type="entry name" value="CheY-like_superfamily"/>
</dbReference>
<proteinExistence type="predicted"/>
<evidence type="ECO:0000313" key="4">
    <source>
        <dbReference type="Proteomes" id="UP000584642"/>
    </source>
</evidence>
<dbReference type="Gene3D" id="3.40.50.2300">
    <property type="match status" value="1"/>
</dbReference>
<comment type="caution">
    <text evidence="3">The sequence shown here is derived from an EMBL/GenBank/DDBJ whole genome shotgun (WGS) entry which is preliminary data.</text>
</comment>
<dbReference type="Proteomes" id="UP000584642">
    <property type="component" value="Unassembled WGS sequence"/>
</dbReference>
<sequence length="130" mass="13679">MFDIEAQVRVPDGGPRRAVVADGDHGQRARIAGHLAACGFLVSEATDGYEALSMIGSEAPLVALIPRGDADDDGVRAAALANMLYPHTRIILTVSAPDGVDDDGPFLVLKRPVDLSMLDRCLSEIVAAAR</sequence>
<dbReference type="RefSeq" id="WP_180282142.1">
    <property type="nucleotide sequence ID" value="NZ_JABFDB010000006.1"/>
</dbReference>
<name>A0ABX2TCF7_9PROT</name>
<evidence type="ECO:0000259" key="2">
    <source>
        <dbReference type="PROSITE" id="PS50110"/>
    </source>
</evidence>
<dbReference type="SUPFAM" id="SSF52172">
    <property type="entry name" value="CheY-like"/>
    <property type="match status" value="1"/>
</dbReference>
<dbReference type="PROSITE" id="PS50110">
    <property type="entry name" value="RESPONSE_REGULATORY"/>
    <property type="match status" value="1"/>
</dbReference>